<comment type="catalytic activity">
    <reaction evidence="1">
        <text>Endonucleolytic cleavage to nucleoside 3'-phosphates and 3'-phosphooligonucleotide end-products.</text>
        <dbReference type="EC" id="3.1.22.1"/>
    </reaction>
</comment>
<comment type="similarity">
    <text evidence="2">Belongs to the DNase II family.</text>
</comment>
<dbReference type="EC" id="3.1.22.1" evidence="3"/>
<dbReference type="InterPro" id="IPR004947">
    <property type="entry name" value="DNase_II"/>
</dbReference>
<reference evidence="6 7" key="1">
    <citation type="journal article" date="2018" name="G3 (Bethesda)">
        <title>A High-Quality Reference Genome for the Invasive Mosquitofish Gambusia affinis Using a Chicago Library.</title>
        <authorList>
            <person name="Hoffberg S.L."/>
            <person name="Troendle N.J."/>
            <person name="Glenn T.C."/>
            <person name="Mahmud O."/>
            <person name="Louha S."/>
            <person name="Chalopin D."/>
            <person name="Bennetzen J.L."/>
            <person name="Mauricio R."/>
        </authorList>
    </citation>
    <scope>NUCLEOTIDE SEQUENCE [LARGE SCALE GENOMIC DNA]</scope>
    <source>
        <strain evidence="6">NE01/NJP1002.9</strain>
        <tissue evidence="6">Muscle</tissue>
    </source>
</reference>
<organism evidence="6 7">
    <name type="scientific">Gambusia affinis</name>
    <name type="common">Western mosquitofish</name>
    <name type="synonym">Heterandria affinis</name>
    <dbReference type="NCBI Taxonomy" id="33528"/>
    <lineage>
        <taxon>Eukaryota</taxon>
        <taxon>Metazoa</taxon>
        <taxon>Chordata</taxon>
        <taxon>Craniata</taxon>
        <taxon>Vertebrata</taxon>
        <taxon>Euteleostomi</taxon>
        <taxon>Actinopterygii</taxon>
        <taxon>Neopterygii</taxon>
        <taxon>Teleostei</taxon>
        <taxon>Neoteleostei</taxon>
        <taxon>Acanthomorphata</taxon>
        <taxon>Ovalentaria</taxon>
        <taxon>Atherinomorphae</taxon>
        <taxon>Cyprinodontiformes</taxon>
        <taxon>Poeciliidae</taxon>
        <taxon>Poeciliinae</taxon>
        <taxon>Gambusia</taxon>
    </lineage>
</organism>
<feature type="region of interest" description="Disordered" evidence="5">
    <location>
        <begin position="479"/>
        <end position="501"/>
    </location>
</feature>
<feature type="non-terminal residue" evidence="6">
    <location>
        <position position="744"/>
    </location>
</feature>
<accession>A0A315URS5</accession>
<dbReference type="Proteomes" id="UP000250572">
    <property type="component" value="Unassembled WGS sequence"/>
</dbReference>
<evidence type="ECO:0000256" key="4">
    <source>
        <dbReference type="ARBA" id="ARBA00022801"/>
    </source>
</evidence>
<dbReference type="STRING" id="33528.ENSGAFP00000023894"/>
<proteinExistence type="inferred from homology"/>
<dbReference type="AlphaFoldDB" id="A0A315URS5"/>
<keyword evidence="7" id="KW-1185">Reference proteome</keyword>
<name>A0A315URS5_GAMAF</name>
<sequence length="744" mass="84212">MVERGQEMMAEIQGKLLNRWPLNSSPASTLLSYCCVSQLAEVTFPAEMKLVKLLTGELMFIIYKLPKFRIGEVGSGVEYMYLDSAAGSWQRSKFMVNTTQGAMANTLNQLYKGKVYMSNSSVYALYNDGAPHQKYIHTYGHTKGILLFDHSQGFWLSHTVPHFPSFPERGYQYPSSGKHNGQTALCVTYQYSQFLSIAQQLVYVYPRFYNCSVPTAFSADLPQLLQLCEGSRPPLTANKGVKALFSVSGDKFVSYAKSEHFVDDIYTGWVAQVLDADLLVQTWQTQGRELPSNCSLPRHTMNIKRTVLPPSVQFESHYDHSKWCVSQAYKDQVVCLGDLNRVKAQMLRGGGLICSYNPVIYKAFRKAVDWRVKMTAHALIGFLLSIGLLFKACYSDVKCRNDRGEDVDWYIVYKLPNVKDGGLSYLYMDESTGGWRLSKEKIDSKTSFLAQTLKPLLDFYTKKTEGFGYMLYNDQPPNSNSAPSSFGHSKGGPNSSQPNCTQSTGVVMLDRNFGLWLSHSTPKFPTYRSTEFWPSSGKANAQTFFCVTFPYQQFKEIGLQLMYIHAYSFDFEIPRTFHEELRCVAQRSCYPKQKPWFRVERLKSAAGSTFTSFAKYTRFKDDLYSGLIVNKVSDELFVKSWGKLSQPLSSNCSSRLNHHVYNVKEVQLQKGKAVSVTVDHSKWSVTSDGGWTCISDMNREVSQMSRGGGAICTEDPRVGQAFRSLISDYEPCEKSHSKAHKREL</sequence>
<keyword evidence="4" id="KW-0378">Hydrolase</keyword>
<evidence type="ECO:0000256" key="2">
    <source>
        <dbReference type="ARBA" id="ARBA00007527"/>
    </source>
</evidence>
<dbReference type="GO" id="GO:0006309">
    <property type="term" value="P:apoptotic DNA fragmentation"/>
    <property type="evidence" value="ECO:0007669"/>
    <property type="project" value="TreeGrafter"/>
</dbReference>
<dbReference type="PANTHER" id="PTHR10858:SF2">
    <property type="entry name" value="DEOXYRIBONUCLEASE-2-BETA"/>
    <property type="match status" value="1"/>
</dbReference>
<evidence type="ECO:0000313" key="6">
    <source>
        <dbReference type="EMBL" id="PWA14535.1"/>
    </source>
</evidence>
<dbReference type="EMBL" id="NHOQ01002824">
    <property type="protein sequence ID" value="PWA14535.1"/>
    <property type="molecule type" value="Genomic_DNA"/>
</dbReference>
<evidence type="ECO:0000313" key="7">
    <source>
        <dbReference type="Proteomes" id="UP000250572"/>
    </source>
</evidence>
<dbReference type="CDD" id="cd09120">
    <property type="entry name" value="PLDc_DNaseII_1"/>
    <property type="match status" value="1"/>
</dbReference>
<evidence type="ECO:0000256" key="5">
    <source>
        <dbReference type="SAM" id="MobiDB-lite"/>
    </source>
</evidence>
<protein>
    <recommendedName>
        <fullName evidence="3">deoxyribonuclease II</fullName>
        <ecNumber evidence="3">3.1.22.1</ecNumber>
    </recommendedName>
</protein>
<comment type="caution">
    <text evidence="6">The sequence shown here is derived from an EMBL/GenBank/DDBJ whole genome shotgun (WGS) entry which is preliminary data.</text>
</comment>
<evidence type="ECO:0000256" key="1">
    <source>
        <dbReference type="ARBA" id="ARBA00000447"/>
    </source>
</evidence>
<dbReference type="GO" id="GO:0004531">
    <property type="term" value="F:deoxyribonuclease II activity"/>
    <property type="evidence" value="ECO:0007669"/>
    <property type="project" value="UniProtKB-EC"/>
</dbReference>
<gene>
    <name evidence="6" type="ORF">CCH79_00015024</name>
</gene>
<evidence type="ECO:0000256" key="3">
    <source>
        <dbReference type="ARBA" id="ARBA00012036"/>
    </source>
</evidence>
<dbReference type="PANTHER" id="PTHR10858">
    <property type="entry name" value="DEOXYRIBONUCLEASE II"/>
    <property type="match status" value="1"/>
</dbReference>
<dbReference type="Pfam" id="PF03265">
    <property type="entry name" value="DNase_II"/>
    <property type="match status" value="2"/>
</dbReference>